<feature type="compositionally biased region" description="Polar residues" evidence="10">
    <location>
        <begin position="352"/>
        <end position="388"/>
    </location>
</feature>
<dbReference type="InterPro" id="IPR017441">
    <property type="entry name" value="Protein_kinase_ATP_BS"/>
</dbReference>
<feature type="region of interest" description="Disordered" evidence="10">
    <location>
        <begin position="335"/>
        <end position="502"/>
    </location>
</feature>
<name>A0A316W466_9BASI</name>
<dbReference type="FunFam" id="3.30.200.20:FF:000076">
    <property type="entry name" value="CMGC/SRPK protein kinase"/>
    <property type="match status" value="1"/>
</dbReference>
<feature type="region of interest" description="Disordered" evidence="10">
    <location>
        <begin position="278"/>
        <end position="317"/>
    </location>
</feature>
<dbReference type="InterPro" id="IPR008271">
    <property type="entry name" value="Ser/Thr_kinase_AS"/>
</dbReference>
<feature type="region of interest" description="Disordered" evidence="10">
    <location>
        <begin position="688"/>
        <end position="710"/>
    </location>
</feature>
<evidence type="ECO:0000256" key="8">
    <source>
        <dbReference type="ARBA" id="ARBA00048679"/>
    </source>
</evidence>
<evidence type="ECO:0000256" key="4">
    <source>
        <dbReference type="ARBA" id="ARBA00022741"/>
    </source>
</evidence>
<dbReference type="Pfam" id="PF00069">
    <property type="entry name" value="Pkinase"/>
    <property type="match status" value="2"/>
</dbReference>
<feature type="compositionally biased region" description="Polar residues" evidence="10">
    <location>
        <begin position="421"/>
        <end position="431"/>
    </location>
</feature>
<dbReference type="FunFam" id="1.10.510.10:FF:000541">
    <property type="entry name" value="CMGC/SRPK protein kinase"/>
    <property type="match status" value="1"/>
</dbReference>
<feature type="domain" description="Protein kinase" evidence="11">
    <location>
        <begin position="115"/>
        <end position="668"/>
    </location>
</feature>
<dbReference type="InterPro" id="IPR000719">
    <property type="entry name" value="Prot_kinase_dom"/>
</dbReference>
<dbReference type="GO" id="GO:0004674">
    <property type="term" value="F:protein serine/threonine kinase activity"/>
    <property type="evidence" value="ECO:0007669"/>
    <property type="project" value="UniProtKB-KW"/>
</dbReference>
<dbReference type="FunCoup" id="A0A316W466">
    <property type="interactions" value="266"/>
</dbReference>
<dbReference type="Proteomes" id="UP000245783">
    <property type="component" value="Unassembled WGS sequence"/>
</dbReference>
<protein>
    <recommendedName>
        <fullName evidence="1">non-specific serine/threonine protein kinase</fullName>
        <ecNumber evidence="1">2.7.11.1</ecNumber>
    </recommendedName>
</protein>
<organism evidence="12 13">
    <name type="scientific">Ceraceosorus guamensis</name>
    <dbReference type="NCBI Taxonomy" id="1522189"/>
    <lineage>
        <taxon>Eukaryota</taxon>
        <taxon>Fungi</taxon>
        <taxon>Dikarya</taxon>
        <taxon>Basidiomycota</taxon>
        <taxon>Ustilaginomycotina</taxon>
        <taxon>Exobasidiomycetes</taxon>
        <taxon>Ceraceosorales</taxon>
        <taxon>Ceraceosoraceae</taxon>
        <taxon>Ceraceosorus</taxon>
    </lineage>
</organism>
<dbReference type="PANTHER" id="PTHR47634:SF9">
    <property type="entry name" value="PROTEIN KINASE DOMAIN-CONTAINING PROTEIN-RELATED"/>
    <property type="match status" value="1"/>
</dbReference>
<dbReference type="SUPFAM" id="SSF56112">
    <property type="entry name" value="Protein kinase-like (PK-like)"/>
    <property type="match status" value="1"/>
</dbReference>
<sequence length="833" mass="88610">MTAQQAHTSTTFTYSNVEVSTTTPGQSPTSASGNMSGLAVPGPSGSSKAPANAVQSEAGASPSTTQTDAMSTSAGQDSNADSGSVMTEDEEDLEDYCKGGYHPVHVGDTFSEDRYLIVRKLGWGHFSTVWLARDSKANRHVALKVVKSAPHYTETALDEIKLLQRLVAANKTHAGRRHCVSLLDHFKHKGPNGSHVCMVFEVLGENLLGLIKRYQHRGVPPHIVKQIAKQVLLGLDYMHRECGIIHTDLKPENVLICIDDVESVVQAELRTNPAAVPTKLVGVPPSQGRGGMQTPRRDGIFITGSQPLPSPSSSLGSSPMFDKWAFGMSRIEKASGSEFGAKSQDSLGPRSADSTSTAPQEQAQSADSIARSMSQMSTSGPQSPSGVNAPTFPHRSVAHPHSHGPSLLSQQAPGLGKASGEKSTVGGSATESATVPQSSSSSSSSTSAMSTDAPAPEAKDPDSTPATSADTRRGEEDGYHPPAVAAGDPNTLPPPPPYDPTTLERITVKIADLGNACWTDHHFTNDIQTRQYRCPEVIIGAKWGPSADMWSAGCMFFELLTGDYLFDPAAGSKYNKDDDHIAQVIELLGDFPKSLAFSGKYSADLFNRRGELRHIHKLRFWPLISVLQEKYLMPFEDANKLSSFLLPMLKLHPDKRASGKDLLDHEWLEGILVEGEFELARRQAMFGPDADVPMTGDVNAPLSLGDDDQDALDALKPISTSLTSSYASSPQAGVHLDPKALQEAQRRATEHAAQAAQALQDNSASHASPTSQPPTATSSAPYPQPAEPRSQAQTSSSSNAPSTQPSRTNSATRTADPSAGPQSIARPVATTGA</sequence>
<feature type="binding site" evidence="9">
    <location>
        <position position="144"/>
    </location>
    <ligand>
        <name>ATP</name>
        <dbReference type="ChEBI" id="CHEBI:30616"/>
    </ligand>
</feature>
<keyword evidence="13" id="KW-1185">Reference proteome</keyword>
<dbReference type="FunFam" id="1.10.510.10:FF:000409">
    <property type="entry name" value="CMGC/SRPK protein kinase"/>
    <property type="match status" value="1"/>
</dbReference>
<dbReference type="EMBL" id="KZ819360">
    <property type="protein sequence ID" value="PWN44519.1"/>
    <property type="molecule type" value="Genomic_DNA"/>
</dbReference>
<dbReference type="PANTHER" id="PTHR47634">
    <property type="entry name" value="PROTEIN KINASE DOMAIN-CONTAINING PROTEIN-RELATED"/>
    <property type="match status" value="1"/>
</dbReference>
<dbReference type="Gene3D" id="3.30.200.20">
    <property type="entry name" value="Phosphorylase Kinase, domain 1"/>
    <property type="match status" value="1"/>
</dbReference>
<dbReference type="PROSITE" id="PS50011">
    <property type="entry name" value="PROTEIN_KINASE_DOM"/>
    <property type="match status" value="1"/>
</dbReference>
<feature type="compositionally biased region" description="Basic and acidic residues" evidence="10">
    <location>
        <begin position="470"/>
        <end position="479"/>
    </location>
</feature>
<dbReference type="STRING" id="1522189.A0A316W466"/>
<dbReference type="PROSITE" id="PS00107">
    <property type="entry name" value="PROTEIN_KINASE_ATP"/>
    <property type="match status" value="1"/>
</dbReference>
<dbReference type="InterPro" id="IPR051334">
    <property type="entry name" value="SRPK"/>
</dbReference>
<evidence type="ECO:0000256" key="6">
    <source>
        <dbReference type="ARBA" id="ARBA00022840"/>
    </source>
</evidence>
<dbReference type="SMART" id="SM00220">
    <property type="entry name" value="S_TKc"/>
    <property type="match status" value="1"/>
</dbReference>
<evidence type="ECO:0000256" key="7">
    <source>
        <dbReference type="ARBA" id="ARBA00047899"/>
    </source>
</evidence>
<gene>
    <name evidence="12" type="ORF">IE81DRAFT_333678</name>
</gene>
<evidence type="ECO:0000313" key="13">
    <source>
        <dbReference type="Proteomes" id="UP000245783"/>
    </source>
</evidence>
<dbReference type="InterPro" id="IPR011009">
    <property type="entry name" value="Kinase-like_dom_sf"/>
</dbReference>
<feature type="compositionally biased region" description="Low complexity" evidence="10">
    <location>
        <begin position="751"/>
        <end position="781"/>
    </location>
</feature>
<feature type="compositionally biased region" description="Low complexity" evidence="10">
    <location>
        <begin position="304"/>
        <end position="317"/>
    </location>
</feature>
<dbReference type="RefSeq" id="XP_025371679.1">
    <property type="nucleotide sequence ID" value="XM_025515381.1"/>
</dbReference>
<feature type="compositionally biased region" description="Polar residues" evidence="10">
    <location>
        <begin position="61"/>
        <end position="85"/>
    </location>
</feature>
<evidence type="ECO:0000256" key="3">
    <source>
        <dbReference type="ARBA" id="ARBA00022679"/>
    </source>
</evidence>
<dbReference type="GO" id="GO:0050684">
    <property type="term" value="P:regulation of mRNA processing"/>
    <property type="evidence" value="ECO:0007669"/>
    <property type="project" value="TreeGrafter"/>
</dbReference>
<feature type="compositionally biased region" description="Polar residues" evidence="10">
    <location>
        <begin position="44"/>
        <end position="55"/>
    </location>
</feature>
<dbReference type="OrthoDB" id="2649at2759"/>
<comment type="catalytic activity">
    <reaction evidence="8">
        <text>L-seryl-[protein] + ATP = O-phospho-L-seryl-[protein] + ADP + H(+)</text>
        <dbReference type="Rhea" id="RHEA:17989"/>
        <dbReference type="Rhea" id="RHEA-COMP:9863"/>
        <dbReference type="Rhea" id="RHEA-COMP:11604"/>
        <dbReference type="ChEBI" id="CHEBI:15378"/>
        <dbReference type="ChEBI" id="CHEBI:29999"/>
        <dbReference type="ChEBI" id="CHEBI:30616"/>
        <dbReference type="ChEBI" id="CHEBI:83421"/>
        <dbReference type="ChEBI" id="CHEBI:456216"/>
        <dbReference type="EC" id="2.7.11.1"/>
    </reaction>
</comment>
<accession>A0A316W466</accession>
<dbReference type="Gene3D" id="1.10.510.10">
    <property type="entry name" value="Transferase(Phosphotransferase) domain 1"/>
    <property type="match status" value="1"/>
</dbReference>
<keyword evidence="3" id="KW-0808">Transferase</keyword>
<evidence type="ECO:0000256" key="10">
    <source>
        <dbReference type="SAM" id="MobiDB-lite"/>
    </source>
</evidence>
<evidence type="ECO:0000256" key="5">
    <source>
        <dbReference type="ARBA" id="ARBA00022777"/>
    </source>
</evidence>
<feature type="region of interest" description="Disordered" evidence="10">
    <location>
        <begin position="742"/>
        <end position="833"/>
    </location>
</feature>
<comment type="catalytic activity">
    <reaction evidence="7">
        <text>L-threonyl-[protein] + ATP = O-phospho-L-threonyl-[protein] + ADP + H(+)</text>
        <dbReference type="Rhea" id="RHEA:46608"/>
        <dbReference type="Rhea" id="RHEA-COMP:11060"/>
        <dbReference type="Rhea" id="RHEA-COMP:11605"/>
        <dbReference type="ChEBI" id="CHEBI:15378"/>
        <dbReference type="ChEBI" id="CHEBI:30013"/>
        <dbReference type="ChEBI" id="CHEBI:30616"/>
        <dbReference type="ChEBI" id="CHEBI:61977"/>
        <dbReference type="ChEBI" id="CHEBI:456216"/>
        <dbReference type="EC" id="2.7.11.1"/>
    </reaction>
</comment>
<dbReference type="GO" id="GO:0005737">
    <property type="term" value="C:cytoplasm"/>
    <property type="evidence" value="ECO:0007669"/>
    <property type="project" value="TreeGrafter"/>
</dbReference>
<feature type="compositionally biased region" description="Low complexity" evidence="10">
    <location>
        <begin position="432"/>
        <end position="456"/>
    </location>
</feature>
<dbReference type="GeneID" id="37037251"/>
<dbReference type="AlphaFoldDB" id="A0A316W466"/>
<keyword evidence="4 9" id="KW-0547">Nucleotide-binding</keyword>
<evidence type="ECO:0000259" key="11">
    <source>
        <dbReference type="PROSITE" id="PS50011"/>
    </source>
</evidence>
<dbReference type="GO" id="GO:0005524">
    <property type="term" value="F:ATP binding"/>
    <property type="evidence" value="ECO:0007669"/>
    <property type="project" value="UniProtKB-UniRule"/>
</dbReference>
<feature type="compositionally biased region" description="Low complexity" evidence="10">
    <location>
        <begin position="788"/>
        <end position="807"/>
    </location>
</feature>
<keyword evidence="5 12" id="KW-0418">Kinase</keyword>
<reference evidence="12 13" key="1">
    <citation type="journal article" date="2018" name="Mol. Biol. Evol.">
        <title>Broad Genomic Sampling Reveals a Smut Pathogenic Ancestry of the Fungal Clade Ustilaginomycotina.</title>
        <authorList>
            <person name="Kijpornyongpan T."/>
            <person name="Mondo S.J."/>
            <person name="Barry K."/>
            <person name="Sandor L."/>
            <person name="Lee J."/>
            <person name="Lipzen A."/>
            <person name="Pangilinan J."/>
            <person name="LaButti K."/>
            <person name="Hainaut M."/>
            <person name="Henrissat B."/>
            <person name="Grigoriev I.V."/>
            <person name="Spatafora J.W."/>
            <person name="Aime M.C."/>
        </authorList>
    </citation>
    <scope>NUCLEOTIDE SEQUENCE [LARGE SCALE GENOMIC DNA]</scope>
    <source>
        <strain evidence="12 13">MCA 4658</strain>
    </source>
</reference>
<evidence type="ECO:0000256" key="9">
    <source>
        <dbReference type="PROSITE-ProRule" id="PRU10141"/>
    </source>
</evidence>
<evidence type="ECO:0000256" key="1">
    <source>
        <dbReference type="ARBA" id="ARBA00012513"/>
    </source>
</evidence>
<feature type="region of interest" description="Disordered" evidence="10">
    <location>
        <begin position="1"/>
        <end position="92"/>
    </location>
</feature>
<keyword evidence="2" id="KW-0723">Serine/threonine-protein kinase</keyword>
<dbReference type="PROSITE" id="PS00108">
    <property type="entry name" value="PROTEIN_KINASE_ST"/>
    <property type="match status" value="1"/>
</dbReference>
<evidence type="ECO:0000256" key="2">
    <source>
        <dbReference type="ARBA" id="ARBA00022527"/>
    </source>
</evidence>
<evidence type="ECO:0000313" key="12">
    <source>
        <dbReference type="EMBL" id="PWN44519.1"/>
    </source>
</evidence>
<keyword evidence="6 9" id="KW-0067">ATP-binding</keyword>
<dbReference type="GO" id="GO:0000245">
    <property type="term" value="P:spliceosomal complex assembly"/>
    <property type="evidence" value="ECO:0007669"/>
    <property type="project" value="TreeGrafter"/>
</dbReference>
<feature type="compositionally biased region" description="Polar residues" evidence="10">
    <location>
        <begin position="1"/>
        <end position="35"/>
    </location>
</feature>
<dbReference type="EC" id="2.7.11.1" evidence="1"/>
<dbReference type="InParanoid" id="A0A316W466"/>
<proteinExistence type="predicted"/>
<dbReference type="GO" id="GO:0005634">
    <property type="term" value="C:nucleus"/>
    <property type="evidence" value="ECO:0007669"/>
    <property type="project" value="TreeGrafter"/>
</dbReference>